<name>A0A1G8TSY9_9BACI</name>
<evidence type="ECO:0000256" key="7">
    <source>
        <dbReference type="ARBA" id="ARBA00023288"/>
    </source>
</evidence>
<evidence type="ECO:0000256" key="2">
    <source>
        <dbReference type="ARBA" id="ARBA00005695"/>
    </source>
</evidence>
<dbReference type="Gene3D" id="3.90.76.10">
    <property type="entry name" value="Dipeptide-binding Protein, Domain 1"/>
    <property type="match status" value="1"/>
</dbReference>
<dbReference type="EMBL" id="FNEV01000005">
    <property type="protein sequence ID" value="SDJ44661.1"/>
    <property type="molecule type" value="Genomic_DNA"/>
</dbReference>
<keyword evidence="4 9" id="KW-0732">Signal</keyword>
<dbReference type="Proteomes" id="UP000199225">
    <property type="component" value="Unassembled WGS sequence"/>
</dbReference>
<keyword evidence="6" id="KW-0564">Palmitate</keyword>
<dbReference type="Pfam" id="PF00496">
    <property type="entry name" value="SBP_bac_5"/>
    <property type="match status" value="1"/>
</dbReference>
<dbReference type="SUPFAM" id="SSF53850">
    <property type="entry name" value="Periplasmic binding protein-like II"/>
    <property type="match status" value="1"/>
</dbReference>
<keyword evidence="3" id="KW-0813">Transport</keyword>
<dbReference type="InterPro" id="IPR039424">
    <property type="entry name" value="SBP_5"/>
</dbReference>
<gene>
    <name evidence="11" type="ORF">SAMN04490247_1949</name>
</gene>
<comment type="subcellular location">
    <subcellularLocation>
        <location evidence="1">Cell membrane</location>
        <topology evidence="1">Lipid-anchor</topology>
    </subcellularLocation>
</comment>
<protein>
    <submittedName>
        <fullName evidence="11">Oligopeptide transport system substrate-binding protein</fullName>
    </submittedName>
</protein>
<keyword evidence="12" id="KW-1185">Reference proteome</keyword>
<dbReference type="PROSITE" id="PS01040">
    <property type="entry name" value="SBP_BACTERIAL_5"/>
    <property type="match status" value="1"/>
</dbReference>
<evidence type="ECO:0000259" key="10">
    <source>
        <dbReference type="Pfam" id="PF00496"/>
    </source>
</evidence>
<dbReference type="PANTHER" id="PTHR30290">
    <property type="entry name" value="PERIPLASMIC BINDING COMPONENT OF ABC TRANSPORTER"/>
    <property type="match status" value="1"/>
</dbReference>
<comment type="similarity">
    <text evidence="2">Belongs to the bacterial solute-binding protein 5 family.</text>
</comment>
<evidence type="ECO:0000256" key="9">
    <source>
        <dbReference type="SAM" id="SignalP"/>
    </source>
</evidence>
<dbReference type="FunFam" id="3.90.76.10:FF:000001">
    <property type="entry name" value="Oligopeptide ABC transporter substrate-binding protein"/>
    <property type="match status" value="1"/>
</dbReference>
<dbReference type="GO" id="GO:0030288">
    <property type="term" value="C:outer membrane-bounded periplasmic space"/>
    <property type="evidence" value="ECO:0007669"/>
    <property type="project" value="UniProtKB-ARBA"/>
</dbReference>
<evidence type="ECO:0000256" key="6">
    <source>
        <dbReference type="ARBA" id="ARBA00023139"/>
    </source>
</evidence>
<dbReference type="InterPro" id="IPR030678">
    <property type="entry name" value="Peptide/Ni-bd"/>
</dbReference>
<dbReference type="GO" id="GO:0043190">
    <property type="term" value="C:ATP-binding cassette (ABC) transporter complex"/>
    <property type="evidence" value="ECO:0007669"/>
    <property type="project" value="InterPro"/>
</dbReference>
<keyword evidence="7" id="KW-0449">Lipoprotein</keyword>
<proteinExistence type="inferred from homology"/>
<dbReference type="CDD" id="cd08504">
    <property type="entry name" value="PBP2_OppA"/>
    <property type="match status" value="1"/>
</dbReference>
<evidence type="ECO:0000256" key="1">
    <source>
        <dbReference type="ARBA" id="ARBA00004193"/>
    </source>
</evidence>
<dbReference type="GO" id="GO:0015833">
    <property type="term" value="P:peptide transport"/>
    <property type="evidence" value="ECO:0007669"/>
    <property type="project" value="UniProtKB-KW"/>
</dbReference>
<dbReference type="InterPro" id="IPR023765">
    <property type="entry name" value="SBP_5_CS"/>
</dbReference>
<dbReference type="AlphaFoldDB" id="A0A1G8TSY9"/>
<feature type="signal peptide" evidence="9">
    <location>
        <begin position="1"/>
        <end position="23"/>
    </location>
</feature>
<dbReference type="FunFam" id="3.10.105.10:FF:000001">
    <property type="entry name" value="Oligopeptide ABC transporter, oligopeptide-binding protein"/>
    <property type="match status" value="1"/>
</dbReference>
<feature type="domain" description="Solute-binding protein family 5" evidence="10">
    <location>
        <begin position="103"/>
        <end position="485"/>
    </location>
</feature>
<dbReference type="Gene3D" id="3.40.190.10">
    <property type="entry name" value="Periplasmic binding protein-like II"/>
    <property type="match status" value="1"/>
</dbReference>
<dbReference type="PANTHER" id="PTHR30290:SF10">
    <property type="entry name" value="PERIPLASMIC OLIGOPEPTIDE-BINDING PROTEIN-RELATED"/>
    <property type="match status" value="1"/>
</dbReference>
<feature type="region of interest" description="Disordered" evidence="8">
    <location>
        <begin position="24"/>
        <end position="59"/>
    </location>
</feature>
<reference evidence="12" key="1">
    <citation type="submission" date="2016-10" db="EMBL/GenBank/DDBJ databases">
        <authorList>
            <person name="Varghese N."/>
            <person name="Submissions S."/>
        </authorList>
    </citation>
    <scope>NUCLEOTIDE SEQUENCE [LARGE SCALE GENOMIC DNA]</scope>
    <source>
        <strain evidence="12">DSM 4771</strain>
    </source>
</reference>
<feature type="chain" id="PRO_5039624937" evidence="9">
    <location>
        <begin position="24"/>
        <end position="567"/>
    </location>
</feature>
<evidence type="ECO:0000256" key="5">
    <source>
        <dbReference type="ARBA" id="ARBA00022856"/>
    </source>
</evidence>
<organism evidence="11 12">
    <name type="scientific">Salimicrobium halophilum</name>
    <dbReference type="NCBI Taxonomy" id="86666"/>
    <lineage>
        <taxon>Bacteria</taxon>
        <taxon>Bacillati</taxon>
        <taxon>Bacillota</taxon>
        <taxon>Bacilli</taxon>
        <taxon>Bacillales</taxon>
        <taxon>Bacillaceae</taxon>
        <taxon>Salimicrobium</taxon>
    </lineage>
</organism>
<dbReference type="RefSeq" id="WP_093193676.1">
    <property type="nucleotide sequence ID" value="NZ_FNEV01000005.1"/>
</dbReference>
<keyword evidence="5" id="KW-0653">Protein transport</keyword>
<evidence type="ECO:0000313" key="11">
    <source>
        <dbReference type="EMBL" id="SDJ44661.1"/>
    </source>
</evidence>
<accession>A0A1G8TSY9</accession>
<dbReference type="PIRSF" id="PIRSF002741">
    <property type="entry name" value="MppA"/>
    <property type="match status" value="1"/>
</dbReference>
<feature type="compositionally biased region" description="Acidic residues" evidence="8">
    <location>
        <begin position="28"/>
        <end position="53"/>
    </location>
</feature>
<sequence length="567" mass="63002">MKKSNWLLLVLALALSMFLAACSGGGDESADDGSGEGSEDTEQQEGNEGEEGTSGDSEQVLNLSDTADIPTMDSSMATDTVAFQWLGSTKDGLYRLDENANAEPGIAKDHTMSEDGTTYTFNLREDANWSNGDPVTANDFVYAWQRAVNPDTGSEYGPYMMSGVIKNAEAISTGEMEVSELGVTAVDDYTLEVQLEQPTPYFESLTAFGTFLPLNQSFVEEQGDSYAQEAESLLSNGPFKFESWDQGEGWTVVKNEEYWDAENVQLDEINVNVVKDTATGVNLYNSGEIDRTNLSSEFVDEYRSSEEFQIKDEPTLFYLKMNQTGDILSNVNARKAIQYAINKQDMTDVILNNGSKPSTGHMPEGFVSSPGTDEGFREMNGDLVTYDLEKAKEHWATAKEELGMDSIELEYLGGDTETAKKLDAYIKDQLEQLEGLTVNVSSVPFEVRLERDTNMNYQLQFAGWGPDYIDPNTFLNMWLTDGGNNHTGYASEEYDSLINEANTDLAQEPEARWDNFLEAEKLLMDDAVLAPLYQRSLAQLQKPYVKGVYVNPMGADYTYKYAYIEGK</sequence>
<dbReference type="Gene3D" id="3.10.105.10">
    <property type="entry name" value="Dipeptide-binding Protein, Domain 3"/>
    <property type="match status" value="1"/>
</dbReference>
<evidence type="ECO:0000256" key="8">
    <source>
        <dbReference type="SAM" id="MobiDB-lite"/>
    </source>
</evidence>
<dbReference type="GO" id="GO:1904680">
    <property type="term" value="F:peptide transmembrane transporter activity"/>
    <property type="evidence" value="ECO:0007669"/>
    <property type="project" value="TreeGrafter"/>
</dbReference>
<dbReference type="STRING" id="86666.SAMN04490247_1949"/>
<dbReference type="PROSITE" id="PS51257">
    <property type="entry name" value="PROKAR_LIPOPROTEIN"/>
    <property type="match status" value="1"/>
</dbReference>
<evidence type="ECO:0000256" key="4">
    <source>
        <dbReference type="ARBA" id="ARBA00022729"/>
    </source>
</evidence>
<evidence type="ECO:0000256" key="3">
    <source>
        <dbReference type="ARBA" id="ARBA00022448"/>
    </source>
</evidence>
<dbReference type="InterPro" id="IPR000914">
    <property type="entry name" value="SBP_5_dom"/>
</dbReference>
<keyword evidence="5" id="KW-0571">Peptide transport</keyword>
<evidence type="ECO:0000313" key="12">
    <source>
        <dbReference type="Proteomes" id="UP000199225"/>
    </source>
</evidence>
<dbReference type="OrthoDB" id="9801912at2"/>